<name>A0A9X3HWQ1_9VIBR</name>
<evidence type="ECO:0000256" key="6">
    <source>
        <dbReference type="ARBA" id="ARBA00022692"/>
    </source>
</evidence>
<keyword evidence="12" id="KW-1185">Reference proteome</keyword>
<comment type="caution">
    <text evidence="11">The sequence shown here is derived from an EMBL/GenBank/DDBJ whole genome shotgun (WGS) entry which is preliminary data.</text>
</comment>
<keyword evidence="7" id="KW-0732">Signal</keyword>
<gene>
    <name evidence="11" type="ORF">MD535_10590</name>
</gene>
<organism evidence="11 12">
    <name type="scientific">Vibrio qingdaonensis</name>
    <dbReference type="NCBI Taxonomy" id="2829491"/>
    <lineage>
        <taxon>Bacteria</taxon>
        <taxon>Pseudomonadati</taxon>
        <taxon>Pseudomonadota</taxon>
        <taxon>Gammaproteobacteria</taxon>
        <taxon>Vibrionales</taxon>
        <taxon>Vibrionaceae</taxon>
        <taxon>Vibrio</taxon>
    </lineage>
</organism>
<dbReference type="GO" id="GO:0015473">
    <property type="term" value="F:fimbrial usher porin activity"/>
    <property type="evidence" value="ECO:0007669"/>
    <property type="project" value="InterPro"/>
</dbReference>
<dbReference type="InterPro" id="IPR042186">
    <property type="entry name" value="FimD_plug_dom"/>
</dbReference>
<keyword evidence="8" id="KW-0472">Membrane</keyword>
<accession>A0A9X3HWQ1</accession>
<evidence type="ECO:0000256" key="5">
    <source>
        <dbReference type="ARBA" id="ARBA00022558"/>
    </source>
</evidence>
<dbReference type="Proteomes" id="UP001155587">
    <property type="component" value="Unassembled WGS sequence"/>
</dbReference>
<evidence type="ECO:0000256" key="9">
    <source>
        <dbReference type="ARBA" id="ARBA00023237"/>
    </source>
</evidence>
<dbReference type="GO" id="GO:0009297">
    <property type="term" value="P:pilus assembly"/>
    <property type="evidence" value="ECO:0007669"/>
    <property type="project" value="InterPro"/>
</dbReference>
<evidence type="ECO:0000256" key="7">
    <source>
        <dbReference type="ARBA" id="ARBA00022729"/>
    </source>
</evidence>
<keyword evidence="9" id="KW-0998">Cell outer membrane</keyword>
<dbReference type="Pfam" id="PF13954">
    <property type="entry name" value="PapC_N"/>
    <property type="match status" value="1"/>
</dbReference>
<comment type="subcellular location">
    <subcellularLocation>
        <location evidence="1">Cell outer membrane</location>
        <topology evidence="1">Multi-pass membrane protein</topology>
    </subcellularLocation>
</comment>
<dbReference type="RefSeq" id="WP_265675004.1">
    <property type="nucleotide sequence ID" value="NZ_JAKRRY010000011.1"/>
</dbReference>
<evidence type="ECO:0000259" key="10">
    <source>
        <dbReference type="Pfam" id="PF13954"/>
    </source>
</evidence>
<dbReference type="Gene3D" id="2.60.40.3110">
    <property type="match status" value="1"/>
</dbReference>
<proteinExistence type="inferred from homology"/>
<reference evidence="11" key="1">
    <citation type="submission" date="2022-02" db="EMBL/GenBank/DDBJ databases">
        <title>Vibrio sp. nov, a new bacterium isolated from seawater.</title>
        <authorList>
            <person name="Yuan Y."/>
        </authorList>
    </citation>
    <scope>NUCLEOTIDE SEQUENCE</scope>
    <source>
        <strain evidence="11">ZSDZ65</strain>
    </source>
</reference>
<dbReference type="InterPro" id="IPR025885">
    <property type="entry name" value="PapC_N"/>
</dbReference>
<evidence type="ECO:0000256" key="3">
    <source>
        <dbReference type="ARBA" id="ARBA00022448"/>
    </source>
</evidence>
<dbReference type="Gene3D" id="2.60.40.2610">
    <property type="entry name" value="Outer membrane usher protein FimD, plug domain"/>
    <property type="match status" value="1"/>
</dbReference>
<dbReference type="Gene3D" id="3.10.20.410">
    <property type="match status" value="1"/>
</dbReference>
<dbReference type="InterPro" id="IPR000015">
    <property type="entry name" value="Fimb_usher"/>
</dbReference>
<evidence type="ECO:0000256" key="2">
    <source>
        <dbReference type="ARBA" id="ARBA00008064"/>
    </source>
</evidence>
<dbReference type="SUPFAM" id="SSF141729">
    <property type="entry name" value="FimD N-terminal domain-like"/>
    <property type="match status" value="1"/>
</dbReference>
<keyword evidence="3" id="KW-0813">Transport</keyword>
<evidence type="ECO:0000256" key="1">
    <source>
        <dbReference type="ARBA" id="ARBA00004571"/>
    </source>
</evidence>
<dbReference type="Pfam" id="PF00577">
    <property type="entry name" value="Usher"/>
    <property type="match status" value="1"/>
</dbReference>
<sequence>MKNHQFLRFIPLLLSYQVSGSEFDLSFMNSDISGKKLDMRWFEQAIAPGEHMIDVELNKQSTQRMLIEFKLNDTNVLQPCLSKVDVLDLNIKTPAVAKDCYTVEDISPMATANYISSQSLLILSIPDVNIDKSDGKLKTLPSKWDQGVNSVKLNYNSYINGASNSSNINGYLGIQALATFGMWRLKGGGNVYKNGHIFSSNLSDFYVYRDIDSITSRASFGEIRSGSISAINGSLPLTGLNLLNASRMYKSHWNNYVPILKDIALSSAKVTVLQSGRVLYSRVVSPGEFEISDLDVSSTGADLELVIEESNGQIRRRTIPFTKLPSLLREGRFNYSVSAGQYRNSNASIEPAVLTGGFEYGLGVITPKFSTLLSERYYYGELGVTYDLGRLGAMSFESGATRYTSFDDHKQYNGFILKSLYAKQFYRSATSLQLVGYQYRSPDFLSFEEYISTANEVDGNHKTRLGLRNRFEVSVNQPISEASLYLSYKYDTYHNSSLNGTSLYSSLNFNLGRISVGLNYTISDTVQANYGVNSDRRIGLSLSLPFGKSNDSNVLFSSTHEQNTNTLSNRLSYSGKTGNYDYSATVNQTSNDTNTDSRSVSAMVRHSTSYGQFSANVESRSETTAGSLSANGGLLIYKGGVVATQYLGETTAVVKVKDAENLVINHNPTLKTNKNGIAVIPYSNDYGSNRIHVNAEGNSDVQLVEFSKTYIPRRGSTVFVDLKARVGKRVLVKLNTSKNLFGEHVVSQDNQSDEVSFVGTDNIVYLSGIRPNQSTAFVVGDGLCEFSINVSPNSKSLQDIIELSCN</sequence>
<keyword evidence="5" id="KW-1029">Fimbrium biogenesis</keyword>
<evidence type="ECO:0000313" key="11">
    <source>
        <dbReference type="EMBL" id="MCW8346448.1"/>
    </source>
</evidence>
<dbReference type="PANTHER" id="PTHR30451">
    <property type="entry name" value="OUTER MEMBRANE USHER PROTEIN"/>
    <property type="match status" value="1"/>
</dbReference>
<keyword evidence="4" id="KW-1134">Transmembrane beta strand</keyword>
<keyword evidence="6" id="KW-0812">Transmembrane</keyword>
<evidence type="ECO:0000313" key="12">
    <source>
        <dbReference type="Proteomes" id="UP001155587"/>
    </source>
</evidence>
<dbReference type="GO" id="GO:0009279">
    <property type="term" value="C:cell outer membrane"/>
    <property type="evidence" value="ECO:0007669"/>
    <property type="project" value="UniProtKB-SubCell"/>
</dbReference>
<comment type="similarity">
    <text evidence="2">Belongs to the fimbrial export usher family.</text>
</comment>
<dbReference type="AlphaFoldDB" id="A0A9X3HWQ1"/>
<feature type="domain" description="PapC N-terminal" evidence="10">
    <location>
        <begin position="22"/>
        <end position="157"/>
    </location>
</feature>
<dbReference type="InterPro" id="IPR037224">
    <property type="entry name" value="PapC_N_sf"/>
</dbReference>
<protein>
    <submittedName>
        <fullName evidence="11">Fimbria/pilus outer membrane usher protein</fullName>
    </submittedName>
</protein>
<dbReference type="PANTHER" id="PTHR30451:SF21">
    <property type="entry name" value="FIMBRIAL USHER DOMAIN-CONTAINING PROTEIN YDET-RELATED"/>
    <property type="match status" value="1"/>
</dbReference>
<evidence type="ECO:0000256" key="8">
    <source>
        <dbReference type="ARBA" id="ARBA00023136"/>
    </source>
</evidence>
<evidence type="ECO:0000256" key="4">
    <source>
        <dbReference type="ARBA" id="ARBA00022452"/>
    </source>
</evidence>
<dbReference type="EMBL" id="JAKRRY010000011">
    <property type="protein sequence ID" value="MCW8346448.1"/>
    <property type="molecule type" value="Genomic_DNA"/>
</dbReference>